<dbReference type="RefSeq" id="WP_372452431.1">
    <property type="nucleotide sequence ID" value="NZ_CBCPIF010000001.1"/>
</dbReference>
<comment type="caution">
    <text evidence="1">The sequence shown here is derived from an EMBL/GenBank/DDBJ whole genome shotgun (WGS) entry which is preliminary data.</text>
</comment>
<dbReference type="EMBL" id="JAHBFI010000018">
    <property type="protein sequence ID" value="MBZ5962913.1"/>
    <property type="molecule type" value="Genomic_DNA"/>
</dbReference>
<keyword evidence="1" id="KW-0378">Hydrolase</keyword>
<dbReference type="InterPro" id="IPR029058">
    <property type="entry name" value="AB_hydrolase_fold"/>
</dbReference>
<protein>
    <submittedName>
        <fullName evidence="1">Alpha/beta hydrolase</fullName>
    </submittedName>
</protein>
<name>A0A9Q3SZ90_9LACO</name>
<sequence>MKKRTYLILFLVVVTTIFAGVTIHCFSSKMLNDQNLNKTKYVQSTTPTLFFHGGGSNYHAEENMVRAAKKSGVTNSVIRAMVDKNGHVRLVGKFKKNAINPIVEVNYANNRETNFRQHGIWAKNVLVALQKRYQIKSVNMVGHSLGNMSLIYYSLLYSKDNSLPKLNKQVDIAGHFAGLNFKDVPDNIQQPHGLKLDPLGKPNKMNATYKEMTNLRHVLPKNQISVLNIYGNIGKHTDGTVPNASSLSLKYLVANRSKTYIEKKFTGKNAKHSKLHENDSVDYAIIQFLWAK</sequence>
<proteinExistence type="predicted"/>
<dbReference type="Pfam" id="PF06028">
    <property type="entry name" value="DUF915"/>
    <property type="match status" value="1"/>
</dbReference>
<evidence type="ECO:0000313" key="1">
    <source>
        <dbReference type="EMBL" id="MBZ5962913.1"/>
    </source>
</evidence>
<evidence type="ECO:0000313" key="2">
    <source>
        <dbReference type="Proteomes" id="UP000752647"/>
    </source>
</evidence>
<dbReference type="AlphaFoldDB" id="A0A9Q3SZ90"/>
<dbReference type="Gene3D" id="3.40.50.1820">
    <property type="entry name" value="alpha/beta hydrolase"/>
    <property type="match status" value="1"/>
</dbReference>
<gene>
    <name evidence="1" type="ORF">KIJ12_07130</name>
</gene>
<accession>A0A9Q3SZ90</accession>
<dbReference type="SUPFAM" id="SSF53474">
    <property type="entry name" value="alpha/beta-Hydrolases"/>
    <property type="match status" value="1"/>
</dbReference>
<organism evidence="1 2">
    <name type="scientific">Leuconostoc gasicomitatum</name>
    <dbReference type="NCBI Taxonomy" id="115778"/>
    <lineage>
        <taxon>Bacteria</taxon>
        <taxon>Bacillati</taxon>
        <taxon>Bacillota</taxon>
        <taxon>Bacilli</taxon>
        <taxon>Lactobacillales</taxon>
        <taxon>Lactobacillaceae</taxon>
        <taxon>Leuconostoc</taxon>
        <taxon>Leuconostoc gelidum group</taxon>
    </lineage>
</organism>
<dbReference type="GO" id="GO:0016787">
    <property type="term" value="F:hydrolase activity"/>
    <property type="evidence" value="ECO:0007669"/>
    <property type="project" value="UniProtKB-KW"/>
</dbReference>
<dbReference type="Proteomes" id="UP000752647">
    <property type="component" value="Unassembled WGS sequence"/>
</dbReference>
<reference evidence="1" key="1">
    <citation type="submission" date="2021-05" db="EMBL/GenBank/DDBJ databases">
        <title>Pangenome of Leuconostoc gelidum warrants species status for Leuconostoc gelidum subsp. gasicomitatum.</title>
        <authorList>
            <person name="Johansson P."/>
            <person name="Sade E."/>
            <person name="Hultman J."/>
            <person name="Auvinen P."/>
            <person name="Bjorkroth J."/>
        </authorList>
    </citation>
    <scope>NUCLEOTIDE SEQUENCE</scope>
    <source>
        <strain evidence="1">A.21.4</strain>
    </source>
</reference>
<dbReference type="InterPro" id="IPR010315">
    <property type="entry name" value="DUF915_hydro-like"/>
</dbReference>